<keyword evidence="4" id="KW-1003">Cell membrane</keyword>
<feature type="transmembrane region" description="Helical" evidence="9">
    <location>
        <begin position="276"/>
        <end position="294"/>
    </location>
</feature>
<feature type="transmembrane region" description="Helical" evidence="9">
    <location>
        <begin position="60"/>
        <end position="80"/>
    </location>
</feature>
<comment type="caution">
    <text evidence="10">The sequence shown here is derived from an EMBL/GenBank/DDBJ whole genome shotgun (WGS) entry which is preliminary data.</text>
</comment>
<evidence type="ECO:0000256" key="8">
    <source>
        <dbReference type="ARBA" id="ARBA00026081"/>
    </source>
</evidence>
<dbReference type="NCBIfam" id="TIGR04408">
    <property type="entry name" value="LptG_lptG"/>
    <property type="match status" value="1"/>
</dbReference>
<dbReference type="EMBL" id="JBANFI010000001">
    <property type="protein sequence ID" value="MFK7159560.1"/>
    <property type="molecule type" value="Genomic_DNA"/>
</dbReference>
<keyword evidence="7 9" id="KW-0472">Membrane</keyword>
<comment type="similarity">
    <text evidence="3">Belongs to the LptF/LptG family.</text>
</comment>
<dbReference type="InterPro" id="IPR030923">
    <property type="entry name" value="LptG"/>
</dbReference>
<evidence type="ECO:0000256" key="4">
    <source>
        <dbReference type="ARBA" id="ARBA00022475"/>
    </source>
</evidence>
<organism evidence="10 11">
    <name type="scientific">Marinospirillum alkalitolerans</name>
    <dbReference type="NCBI Taxonomy" id="3123374"/>
    <lineage>
        <taxon>Bacteria</taxon>
        <taxon>Pseudomonadati</taxon>
        <taxon>Pseudomonadota</taxon>
        <taxon>Gammaproteobacteria</taxon>
        <taxon>Oceanospirillales</taxon>
        <taxon>Oceanospirillaceae</taxon>
        <taxon>Marinospirillum</taxon>
    </lineage>
</organism>
<accession>A0ABW8PTK0</accession>
<evidence type="ECO:0000256" key="2">
    <source>
        <dbReference type="ARBA" id="ARBA00004651"/>
    </source>
</evidence>
<evidence type="ECO:0000313" key="10">
    <source>
        <dbReference type="EMBL" id="MFK7159560.1"/>
    </source>
</evidence>
<name>A0ABW8PTK0_9GAMM</name>
<dbReference type="PANTHER" id="PTHR33529:SF2">
    <property type="entry name" value="LIPOPOLYSACCHARIDE EXPORT SYSTEM PERMEASE PROTEIN LPTG"/>
    <property type="match status" value="1"/>
</dbReference>
<dbReference type="InterPro" id="IPR005495">
    <property type="entry name" value="LptG/LptF_permease"/>
</dbReference>
<feature type="transmembrane region" description="Helical" evidence="9">
    <location>
        <begin position="106"/>
        <end position="125"/>
    </location>
</feature>
<evidence type="ECO:0000313" key="11">
    <source>
        <dbReference type="Proteomes" id="UP001621714"/>
    </source>
</evidence>
<evidence type="ECO:0000256" key="7">
    <source>
        <dbReference type="ARBA" id="ARBA00023136"/>
    </source>
</evidence>
<evidence type="ECO:0000256" key="1">
    <source>
        <dbReference type="ARBA" id="ARBA00002265"/>
    </source>
</evidence>
<gene>
    <name evidence="10" type="primary">lptG</name>
    <name evidence="10" type="ORF">V6U78_00725</name>
</gene>
<dbReference type="RefSeq" id="WP_405336099.1">
    <property type="nucleotide sequence ID" value="NZ_JBANFI010000001.1"/>
</dbReference>
<protein>
    <submittedName>
        <fullName evidence="10">LPS export ABC transporter permease LptG</fullName>
    </submittedName>
</protein>
<comment type="subcellular location">
    <subcellularLocation>
        <location evidence="2">Cell membrane</location>
        <topology evidence="2">Multi-pass membrane protein</topology>
    </subcellularLocation>
</comment>
<comment type="subunit">
    <text evidence="8">Component of the lipopolysaccharide transport and assembly complex. The LptBFG transporter is composed of two ATP-binding proteins (LptB) and two transmembrane proteins (LptF and LptG).</text>
</comment>
<evidence type="ECO:0000256" key="3">
    <source>
        <dbReference type="ARBA" id="ARBA00007725"/>
    </source>
</evidence>
<keyword evidence="5 9" id="KW-0812">Transmembrane</keyword>
<comment type="function">
    <text evidence="1">Part of the ABC transporter complex LptBFG involved in the translocation of lipopolysaccharide (LPS) from the inner membrane to the outer membrane.</text>
</comment>
<dbReference type="Proteomes" id="UP001621714">
    <property type="component" value="Unassembled WGS sequence"/>
</dbReference>
<evidence type="ECO:0000256" key="9">
    <source>
        <dbReference type="SAM" id="Phobius"/>
    </source>
</evidence>
<keyword evidence="6 9" id="KW-1133">Transmembrane helix</keyword>
<dbReference type="PANTHER" id="PTHR33529">
    <property type="entry name" value="SLR0882 PROTEIN-RELATED"/>
    <property type="match status" value="1"/>
</dbReference>
<dbReference type="Pfam" id="PF03739">
    <property type="entry name" value="LptF_LptG"/>
    <property type="match status" value="1"/>
</dbReference>
<evidence type="ECO:0000256" key="5">
    <source>
        <dbReference type="ARBA" id="ARBA00022692"/>
    </source>
</evidence>
<reference evidence="10 11" key="1">
    <citation type="submission" date="2024-02" db="EMBL/GenBank/DDBJ databases">
        <title>Marinospirillum sp. MEB 164 isolated from Lonar lake sediment.</title>
        <authorList>
            <person name="Joshi A."/>
            <person name="Thite S."/>
        </authorList>
    </citation>
    <scope>NUCLEOTIDE SEQUENCE [LARGE SCALE GENOMIC DNA]</scope>
    <source>
        <strain evidence="10 11">MEB164</strain>
    </source>
</reference>
<proteinExistence type="inferred from homology"/>
<sequence length="357" mass="39946">MRLLGGYIGRSVLFASLAVLLVIVTLDLVFSLLDELGGLRGDYGLFEAIIYMLMRLPERFYLFLPIAALVGVLVGLGGLASTSELTVMRAAGVSIPRLIWQAAKPIAVLLLVAMLASEFVLLQWVQAAESYRWEKRTGQQRASVSSAQDLWLKEEHQFYRIQVARDDGQLLGVTIYQLDANWQLSERITAARADWQEQEGHWVLRDVQRLRLDPEQLQQERLSSLVWPVPIAPEFVALQAFDPRDLPPTRLWHYAHYLEARGQPSGFYWLALWQKLLLPITVFAVVLLGASFTFGPLRSVPAGTRVFHGILIGLSVKFAQDLLGPAALLWGFPPILAVLIPAGFCAAWGGWQIYRTG</sequence>
<feature type="transmembrane region" description="Helical" evidence="9">
    <location>
        <begin position="12"/>
        <end position="33"/>
    </location>
</feature>
<evidence type="ECO:0000256" key="6">
    <source>
        <dbReference type="ARBA" id="ARBA00022989"/>
    </source>
</evidence>
<keyword evidence="11" id="KW-1185">Reference proteome</keyword>
<feature type="transmembrane region" description="Helical" evidence="9">
    <location>
        <begin position="335"/>
        <end position="354"/>
    </location>
</feature>